<feature type="compositionally biased region" description="Basic and acidic residues" evidence="1">
    <location>
        <begin position="9"/>
        <end position="24"/>
    </location>
</feature>
<dbReference type="Proteomes" id="UP001172159">
    <property type="component" value="Unassembled WGS sequence"/>
</dbReference>
<gene>
    <name evidence="2" type="ORF">B0T21DRAFT_415259</name>
</gene>
<evidence type="ECO:0000313" key="2">
    <source>
        <dbReference type="EMBL" id="KAK0716537.1"/>
    </source>
</evidence>
<sequence>MPPYQEAGAEEHPRATATKAQDRKKQLRKHQRPSSESGDGNKNRVPTKYSKTPSQKPDVQDHDTCNDITPPDTSAPATADGYDHPEGTPPSLDWYDSIFLPTIIENPRPTIHRHALPTKSCLKASKEDGTDKPIASLFGCMSISVNQLDSHHKQHNDTRPTARFSTEAACIITGETFQPCNRDRREWKSSGRPHRHAWREERDKAYAATSRHDSLGTTRQRSKVLRTSCSDHEPESLPTPPQSPDNTDFDSQVEYQLSIASFLRIVYRISYLNMLQIFRHRWMKHVELEGGQETCLKMPEVDTRKGRRRWRILMDKEQAKGFH</sequence>
<dbReference type="AlphaFoldDB" id="A0AA40AIR3"/>
<name>A0AA40AIR3_9PEZI</name>
<feature type="compositionally biased region" description="Basic and acidic residues" evidence="1">
    <location>
        <begin position="198"/>
        <end position="214"/>
    </location>
</feature>
<evidence type="ECO:0000256" key="1">
    <source>
        <dbReference type="SAM" id="MobiDB-lite"/>
    </source>
</evidence>
<comment type="caution">
    <text evidence="2">The sequence shown here is derived from an EMBL/GenBank/DDBJ whole genome shotgun (WGS) entry which is preliminary data.</text>
</comment>
<reference evidence="2" key="1">
    <citation type="submission" date="2023-06" db="EMBL/GenBank/DDBJ databases">
        <title>Genome-scale phylogeny and comparative genomics of the fungal order Sordariales.</title>
        <authorList>
            <consortium name="Lawrence Berkeley National Laboratory"/>
            <person name="Hensen N."/>
            <person name="Bonometti L."/>
            <person name="Westerberg I."/>
            <person name="Brannstrom I.O."/>
            <person name="Guillou S."/>
            <person name="Cros-Aarteil S."/>
            <person name="Calhoun S."/>
            <person name="Haridas S."/>
            <person name="Kuo A."/>
            <person name="Mondo S."/>
            <person name="Pangilinan J."/>
            <person name="Riley R."/>
            <person name="Labutti K."/>
            <person name="Andreopoulos B."/>
            <person name="Lipzen A."/>
            <person name="Chen C."/>
            <person name="Yanf M."/>
            <person name="Daum C."/>
            <person name="Ng V."/>
            <person name="Clum A."/>
            <person name="Steindorff A."/>
            <person name="Ohm R."/>
            <person name="Martin F."/>
            <person name="Silar P."/>
            <person name="Natvig D."/>
            <person name="Lalanne C."/>
            <person name="Gautier V."/>
            <person name="Ament-Velasquez S.L."/>
            <person name="Kruys A."/>
            <person name="Hutchinson M.I."/>
            <person name="Powell A.J."/>
            <person name="Barry K."/>
            <person name="Miller A.N."/>
            <person name="Grigoriev I.V."/>
            <person name="Debuchy R."/>
            <person name="Gladieux P."/>
            <person name="Thoren M.H."/>
            <person name="Johannesson H."/>
        </authorList>
    </citation>
    <scope>NUCLEOTIDE SEQUENCE</scope>
    <source>
        <strain evidence="2">CBS 540.89</strain>
    </source>
</reference>
<keyword evidence="3" id="KW-1185">Reference proteome</keyword>
<feature type="region of interest" description="Disordered" evidence="1">
    <location>
        <begin position="183"/>
        <end position="249"/>
    </location>
</feature>
<organism evidence="2 3">
    <name type="scientific">Apiosordaria backusii</name>
    <dbReference type="NCBI Taxonomy" id="314023"/>
    <lineage>
        <taxon>Eukaryota</taxon>
        <taxon>Fungi</taxon>
        <taxon>Dikarya</taxon>
        <taxon>Ascomycota</taxon>
        <taxon>Pezizomycotina</taxon>
        <taxon>Sordariomycetes</taxon>
        <taxon>Sordariomycetidae</taxon>
        <taxon>Sordariales</taxon>
        <taxon>Lasiosphaeriaceae</taxon>
        <taxon>Apiosordaria</taxon>
    </lineage>
</organism>
<accession>A0AA40AIR3</accession>
<protein>
    <submittedName>
        <fullName evidence="2">Uncharacterized protein</fullName>
    </submittedName>
</protein>
<dbReference type="EMBL" id="JAUKTV010000014">
    <property type="protein sequence ID" value="KAK0716537.1"/>
    <property type="molecule type" value="Genomic_DNA"/>
</dbReference>
<evidence type="ECO:0000313" key="3">
    <source>
        <dbReference type="Proteomes" id="UP001172159"/>
    </source>
</evidence>
<proteinExistence type="predicted"/>
<feature type="region of interest" description="Disordered" evidence="1">
    <location>
        <begin position="1"/>
        <end position="89"/>
    </location>
</feature>